<evidence type="ECO:0000313" key="3">
    <source>
        <dbReference type="RefSeq" id="XP_013776326.1"/>
    </source>
</evidence>
<accession>A0ABM1B7E9</accession>
<feature type="chain" id="PRO_5046732268" evidence="1">
    <location>
        <begin position="27"/>
        <end position="120"/>
    </location>
</feature>
<dbReference type="GeneID" id="106461081"/>
<keyword evidence="2" id="KW-1185">Reference proteome</keyword>
<proteinExistence type="predicted"/>
<sequence length="120" mass="13460">MSLMMYIFLGIVALLFVAAMIVCVLASFTTPTVPVDPEEVDAQIIRFLDRVVNTPAKPTVCPEETTTIAEPSEKPDVPLLKTEANVNTRNASHKGYEQTFHEMAIRVVPGREQRYRHVVF</sequence>
<organism evidence="2 3">
    <name type="scientific">Limulus polyphemus</name>
    <name type="common">Atlantic horseshoe crab</name>
    <dbReference type="NCBI Taxonomy" id="6850"/>
    <lineage>
        <taxon>Eukaryota</taxon>
        <taxon>Metazoa</taxon>
        <taxon>Ecdysozoa</taxon>
        <taxon>Arthropoda</taxon>
        <taxon>Chelicerata</taxon>
        <taxon>Merostomata</taxon>
        <taxon>Xiphosura</taxon>
        <taxon>Limulidae</taxon>
        <taxon>Limulus</taxon>
    </lineage>
</organism>
<reference evidence="3" key="1">
    <citation type="submission" date="2025-08" db="UniProtKB">
        <authorList>
            <consortium name="RefSeq"/>
        </authorList>
    </citation>
    <scope>IDENTIFICATION</scope>
    <source>
        <tissue evidence="3">Muscle</tissue>
    </source>
</reference>
<dbReference type="RefSeq" id="XP_013776326.1">
    <property type="nucleotide sequence ID" value="XM_013920872.2"/>
</dbReference>
<evidence type="ECO:0000256" key="1">
    <source>
        <dbReference type="SAM" id="SignalP"/>
    </source>
</evidence>
<keyword evidence="1" id="KW-0732">Signal</keyword>
<gene>
    <name evidence="3" type="primary">LOC106461081</name>
</gene>
<feature type="signal peptide" evidence="1">
    <location>
        <begin position="1"/>
        <end position="26"/>
    </location>
</feature>
<dbReference type="Proteomes" id="UP000694941">
    <property type="component" value="Unplaced"/>
</dbReference>
<protein>
    <submittedName>
        <fullName evidence="3">Uncharacterized protein LOC106461081</fullName>
    </submittedName>
</protein>
<evidence type="ECO:0000313" key="2">
    <source>
        <dbReference type="Proteomes" id="UP000694941"/>
    </source>
</evidence>
<name>A0ABM1B7E9_LIMPO</name>